<proteinExistence type="predicted"/>
<dbReference type="EMBL" id="RKKU01000004">
    <property type="protein sequence ID" value="ROZ86726.1"/>
    <property type="molecule type" value="Genomic_DNA"/>
</dbReference>
<gene>
    <name evidence="2" type="ORF">EF096_05855</name>
</gene>
<dbReference type="Pfam" id="PF17775">
    <property type="entry name" value="YchJ_M-like"/>
    <property type="match status" value="1"/>
</dbReference>
<dbReference type="SUPFAM" id="SSF103642">
    <property type="entry name" value="Sec-C motif"/>
    <property type="match status" value="1"/>
</dbReference>
<evidence type="ECO:0000313" key="3">
    <source>
        <dbReference type="Proteomes" id="UP000275199"/>
    </source>
</evidence>
<dbReference type="Gene3D" id="3.10.450.50">
    <property type="match status" value="1"/>
</dbReference>
<dbReference type="NCBIfam" id="NF001213">
    <property type="entry name" value="PRK00183.1"/>
    <property type="match status" value="1"/>
</dbReference>
<dbReference type="InterPro" id="IPR004027">
    <property type="entry name" value="SEC_C_motif"/>
</dbReference>
<dbReference type="SUPFAM" id="SSF54427">
    <property type="entry name" value="NTF2-like"/>
    <property type="match status" value="1"/>
</dbReference>
<reference evidence="2 3" key="1">
    <citation type="submission" date="2018-11" db="EMBL/GenBank/DDBJ databases">
        <authorList>
            <person name="Jang G.I."/>
            <person name="Hwang C.Y."/>
        </authorList>
    </citation>
    <scope>NUCLEOTIDE SEQUENCE [LARGE SCALE GENOMIC DNA]</scope>
    <source>
        <strain evidence="2 3">SSM26</strain>
    </source>
</reference>
<evidence type="ECO:0000259" key="1">
    <source>
        <dbReference type="Pfam" id="PF17775"/>
    </source>
</evidence>
<dbReference type="PANTHER" id="PTHR33747:SF1">
    <property type="entry name" value="ADENYLATE CYCLASE-ASSOCIATED CAP C-TERMINAL DOMAIN-CONTAINING PROTEIN"/>
    <property type="match status" value="1"/>
</dbReference>
<feature type="domain" description="YchJ-like middle NTF2-like" evidence="1">
    <location>
        <begin position="36"/>
        <end position="134"/>
    </location>
</feature>
<name>A0ABX9XKP1_9PSED</name>
<comment type="caution">
    <text evidence="2">The sequence shown here is derived from an EMBL/GenBank/DDBJ whole genome shotgun (WGS) entry which is preliminary data.</text>
</comment>
<dbReference type="Pfam" id="PF02810">
    <property type="entry name" value="SEC-C"/>
    <property type="match status" value="2"/>
</dbReference>
<dbReference type="InterPro" id="IPR032710">
    <property type="entry name" value="NTF2-like_dom_sf"/>
</dbReference>
<accession>A0ABX9XKP1</accession>
<dbReference type="RefSeq" id="WP_123888683.1">
    <property type="nucleotide sequence ID" value="NZ_RKKU01000004.1"/>
</dbReference>
<evidence type="ECO:0000313" key="2">
    <source>
        <dbReference type="EMBL" id="ROZ86726.1"/>
    </source>
</evidence>
<keyword evidence="3" id="KW-1185">Reference proteome</keyword>
<dbReference type="NCBIfam" id="NF002486">
    <property type="entry name" value="PRK01752.1"/>
    <property type="match status" value="1"/>
</dbReference>
<dbReference type="Proteomes" id="UP000275199">
    <property type="component" value="Unassembled WGS sequence"/>
</dbReference>
<organism evidence="2 3">
    <name type="scientific">Pseudomonas neustonica</name>
    <dbReference type="NCBI Taxonomy" id="2487346"/>
    <lineage>
        <taxon>Bacteria</taxon>
        <taxon>Pseudomonadati</taxon>
        <taxon>Pseudomonadota</taxon>
        <taxon>Gammaproteobacteria</taxon>
        <taxon>Pseudomonadales</taxon>
        <taxon>Pseudomonadaceae</taxon>
        <taxon>Pseudomonas</taxon>
    </lineage>
</organism>
<protein>
    <submittedName>
        <fullName evidence="2">YchJ family protein</fullName>
    </submittedName>
</protein>
<dbReference type="InterPro" id="IPR048469">
    <property type="entry name" value="YchJ-like_M"/>
</dbReference>
<sequence>MSTVATINSADNCPCGSGKVYGQCCQPCHAGAPAGNAELLMRSRYCAYTLGLIDYLVTTTLPAQQTQLEVEQMRSWSEQSRWLGLEVEQVTGGAGSNRAQVTFTARWADPDESVHGHRECSDFKQIGERWYFIDPNHSVKAGRNEPCPCGSGRKFKQCCML</sequence>
<dbReference type="PANTHER" id="PTHR33747">
    <property type="entry name" value="UPF0225 PROTEIN SCO1677"/>
    <property type="match status" value="1"/>
</dbReference>